<evidence type="ECO:0000313" key="4">
    <source>
        <dbReference type="EMBL" id="KAI0297566.1"/>
    </source>
</evidence>
<dbReference type="Proteomes" id="UP001203297">
    <property type="component" value="Unassembled WGS sequence"/>
</dbReference>
<comment type="caution">
    <text evidence="4">The sequence shown here is derived from an EMBL/GenBank/DDBJ whole genome shotgun (WGS) entry which is preliminary data.</text>
</comment>
<feature type="domain" description="DUF6697" evidence="3">
    <location>
        <begin position="204"/>
        <end position="319"/>
    </location>
</feature>
<evidence type="ECO:0000259" key="3">
    <source>
        <dbReference type="Pfam" id="PF20411"/>
    </source>
</evidence>
<feature type="compositionally biased region" description="Low complexity" evidence="1">
    <location>
        <begin position="26"/>
        <end position="66"/>
    </location>
</feature>
<accession>A0AAD4M262</accession>
<protein>
    <recommendedName>
        <fullName evidence="3">DUF6697 domain-containing protein</fullName>
    </recommendedName>
</protein>
<evidence type="ECO:0000256" key="2">
    <source>
        <dbReference type="SAM" id="SignalP"/>
    </source>
</evidence>
<gene>
    <name evidence="4" type="ORF">B0F90DRAFT_1669355</name>
</gene>
<keyword evidence="2" id="KW-0732">Signal</keyword>
<feature type="compositionally biased region" description="Low complexity" evidence="1">
    <location>
        <begin position="157"/>
        <end position="168"/>
    </location>
</feature>
<feature type="region of interest" description="Disordered" evidence="1">
    <location>
        <begin position="97"/>
        <end position="168"/>
    </location>
</feature>
<dbReference type="AlphaFoldDB" id="A0AAD4M262"/>
<evidence type="ECO:0000313" key="5">
    <source>
        <dbReference type="Proteomes" id="UP001203297"/>
    </source>
</evidence>
<dbReference type="EMBL" id="WTXG01000035">
    <property type="protein sequence ID" value="KAI0297566.1"/>
    <property type="molecule type" value="Genomic_DNA"/>
</dbReference>
<feature type="region of interest" description="Disordered" evidence="1">
    <location>
        <begin position="26"/>
        <end position="71"/>
    </location>
</feature>
<dbReference type="InterPro" id="IPR046520">
    <property type="entry name" value="DUF6697"/>
</dbReference>
<evidence type="ECO:0000256" key="1">
    <source>
        <dbReference type="SAM" id="MobiDB-lite"/>
    </source>
</evidence>
<dbReference type="Pfam" id="PF20411">
    <property type="entry name" value="DUF6697"/>
    <property type="match status" value="1"/>
</dbReference>
<organism evidence="4 5">
    <name type="scientific">Multifurca ochricompacta</name>
    <dbReference type="NCBI Taxonomy" id="376703"/>
    <lineage>
        <taxon>Eukaryota</taxon>
        <taxon>Fungi</taxon>
        <taxon>Dikarya</taxon>
        <taxon>Basidiomycota</taxon>
        <taxon>Agaricomycotina</taxon>
        <taxon>Agaricomycetes</taxon>
        <taxon>Russulales</taxon>
        <taxon>Russulaceae</taxon>
        <taxon>Multifurca</taxon>
    </lineage>
</organism>
<feature type="signal peptide" evidence="2">
    <location>
        <begin position="1"/>
        <end position="20"/>
    </location>
</feature>
<name>A0AAD4M262_9AGAM</name>
<feature type="chain" id="PRO_5041954459" description="DUF6697 domain-containing protein" evidence="2">
    <location>
        <begin position="21"/>
        <end position="325"/>
    </location>
</feature>
<keyword evidence="5" id="KW-1185">Reference proteome</keyword>
<sequence>MSSMLLFFFLFLFPFLILFSHPTTTTTTTIATTTPPQDPSHLSLSSNSTVSSTSTLQPSSSSNFTSDTQDVARDLQGESQVTVPVTQVVAVPSVQSVEAAPSTVTRRATRNRASWPGGKSAKKRPTVLSTPSRSASSQSQRGSGRSKSYSNIQRTVPATPASSAACTTSQQPYNSLDALFRNAGLKPFILTTAEAARADETPDSYDDFHVLLSITGNSFLNYQGEYARVPLPQSQCRDFWSKRFTSSQLPAMRALRTRIKLRNELMRDPSLVEIQECMGGRQGEPSYSDVIAAFREGEETMWIEGLQCIGYDSNLATIIQRNAGA</sequence>
<feature type="compositionally biased region" description="Low complexity" evidence="1">
    <location>
        <begin position="129"/>
        <end position="150"/>
    </location>
</feature>
<proteinExistence type="predicted"/>
<reference evidence="4" key="1">
    <citation type="journal article" date="2022" name="New Phytol.">
        <title>Evolutionary transition to the ectomycorrhizal habit in the genomes of a hyperdiverse lineage of mushroom-forming fungi.</title>
        <authorList>
            <person name="Looney B."/>
            <person name="Miyauchi S."/>
            <person name="Morin E."/>
            <person name="Drula E."/>
            <person name="Courty P.E."/>
            <person name="Kohler A."/>
            <person name="Kuo A."/>
            <person name="LaButti K."/>
            <person name="Pangilinan J."/>
            <person name="Lipzen A."/>
            <person name="Riley R."/>
            <person name="Andreopoulos W."/>
            <person name="He G."/>
            <person name="Johnson J."/>
            <person name="Nolan M."/>
            <person name="Tritt A."/>
            <person name="Barry K.W."/>
            <person name="Grigoriev I.V."/>
            <person name="Nagy L.G."/>
            <person name="Hibbett D."/>
            <person name="Henrissat B."/>
            <person name="Matheny P.B."/>
            <person name="Labbe J."/>
            <person name="Martin F.M."/>
        </authorList>
    </citation>
    <scope>NUCLEOTIDE SEQUENCE</scope>
    <source>
        <strain evidence="4">BPL690</strain>
    </source>
</reference>